<keyword evidence="3" id="KW-1185">Reference proteome</keyword>
<dbReference type="InterPro" id="IPR036638">
    <property type="entry name" value="HLH_DNA-bd_sf"/>
</dbReference>
<dbReference type="GO" id="GO:0046983">
    <property type="term" value="F:protein dimerization activity"/>
    <property type="evidence" value="ECO:0007669"/>
    <property type="project" value="InterPro"/>
</dbReference>
<reference evidence="3" key="1">
    <citation type="submission" date="2015-07" db="EMBL/GenBank/DDBJ databases">
        <title>Draft genome sequence of the purine-degrading Gottschalkia purinilyticum DSM 1384 (formerly Clostridium purinilyticum).</title>
        <authorList>
            <person name="Poehlein A."/>
            <person name="Schiel-Bengelsdorf B."/>
            <person name="Bengelsdorf F.R."/>
            <person name="Daniel R."/>
            <person name="Duerre P."/>
        </authorList>
    </citation>
    <scope>NUCLEOTIDE SEQUENCE [LARGE SCALE GENOMIC DNA]</scope>
    <source>
        <strain evidence="3">DSM 1384</strain>
    </source>
</reference>
<dbReference type="GO" id="GO:0043937">
    <property type="term" value="P:regulation of sporulation"/>
    <property type="evidence" value="ECO:0007669"/>
    <property type="project" value="InterPro"/>
</dbReference>
<dbReference type="Gene3D" id="4.10.280.10">
    <property type="entry name" value="Helix-loop-helix DNA-binding domain"/>
    <property type="match status" value="1"/>
</dbReference>
<dbReference type="SUPFAM" id="SSF140500">
    <property type="entry name" value="BAS1536-like"/>
    <property type="match status" value="1"/>
</dbReference>
<organism evidence="2 3">
    <name type="scientific">Gottschalkia purinilytica</name>
    <name type="common">Clostridium purinilyticum</name>
    <dbReference type="NCBI Taxonomy" id="1503"/>
    <lineage>
        <taxon>Bacteria</taxon>
        <taxon>Bacillati</taxon>
        <taxon>Bacillota</taxon>
        <taxon>Tissierellia</taxon>
        <taxon>Tissierellales</taxon>
        <taxon>Gottschalkiaceae</taxon>
        <taxon>Gottschalkia</taxon>
    </lineage>
</organism>
<dbReference type="Proteomes" id="UP000037267">
    <property type="component" value="Unassembled WGS sequence"/>
</dbReference>
<evidence type="ECO:0000313" key="3">
    <source>
        <dbReference type="Proteomes" id="UP000037267"/>
    </source>
</evidence>
<sequence>MTKKEEKAKDDYNTNKYINNIIADYKYKKSFHKNIYNKEKLKKLNKTLNDIEKTRQKLNDLIVSCDSLTDIKIIELSQELDILLNKYEYLKKEK</sequence>
<keyword evidence="1" id="KW-0175">Coiled coil</keyword>
<accession>A0A0L0W8S5</accession>
<evidence type="ECO:0000256" key="1">
    <source>
        <dbReference type="SAM" id="Coils"/>
    </source>
</evidence>
<feature type="coiled-coil region" evidence="1">
    <location>
        <begin position="37"/>
        <end position="93"/>
    </location>
</feature>
<protein>
    <submittedName>
        <fullName evidence="2">Spo0E like sporulation regulatory protein</fullName>
    </submittedName>
</protein>
<dbReference type="EMBL" id="LGSS01000011">
    <property type="protein sequence ID" value="KNF07846.1"/>
    <property type="molecule type" value="Genomic_DNA"/>
</dbReference>
<dbReference type="InterPro" id="IPR018540">
    <property type="entry name" value="Spo0E-like"/>
</dbReference>
<proteinExistence type="predicted"/>
<dbReference type="RefSeq" id="WP_050355760.1">
    <property type="nucleotide sequence ID" value="NZ_LGSS01000011.1"/>
</dbReference>
<gene>
    <name evidence="2" type="ORF">CLPU_11c00140</name>
</gene>
<comment type="caution">
    <text evidence="2">The sequence shown here is derived from an EMBL/GenBank/DDBJ whole genome shotgun (WGS) entry which is preliminary data.</text>
</comment>
<dbReference type="InterPro" id="IPR037208">
    <property type="entry name" value="Spo0E-like_sf"/>
</dbReference>
<dbReference type="Pfam" id="PF09388">
    <property type="entry name" value="SpoOE-like"/>
    <property type="match status" value="1"/>
</dbReference>
<dbReference type="STRING" id="1503.CLPU_11c00140"/>
<name>A0A0L0W8S5_GOTPU</name>
<evidence type="ECO:0000313" key="2">
    <source>
        <dbReference type="EMBL" id="KNF07846.1"/>
    </source>
</evidence>
<dbReference type="AlphaFoldDB" id="A0A0L0W8S5"/>